<protein>
    <submittedName>
        <fullName evidence="3">Uncharacterized protein</fullName>
    </submittedName>
</protein>
<organism evidence="3 4">
    <name type="scientific">Rhodotorula diobovata</name>
    <dbReference type="NCBI Taxonomy" id="5288"/>
    <lineage>
        <taxon>Eukaryota</taxon>
        <taxon>Fungi</taxon>
        <taxon>Dikarya</taxon>
        <taxon>Basidiomycota</taxon>
        <taxon>Pucciniomycotina</taxon>
        <taxon>Microbotryomycetes</taxon>
        <taxon>Sporidiobolales</taxon>
        <taxon>Sporidiobolaceae</taxon>
        <taxon>Rhodotorula</taxon>
    </lineage>
</organism>
<dbReference type="Pfam" id="PF01008">
    <property type="entry name" value="IF-2B"/>
    <property type="match status" value="1"/>
</dbReference>
<dbReference type="PANTHER" id="PTHR43475">
    <property type="entry name" value="METHYLTHIORIBOSE-1-PHOSPHATE ISOMERASE"/>
    <property type="match status" value="1"/>
</dbReference>
<evidence type="ECO:0000313" key="4">
    <source>
        <dbReference type="Proteomes" id="UP000311382"/>
    </source>
</evidence>
<dbReference type="GO" id="GO:0046523">
    <property type="term" value="F:S-methyl-5-thioribose-1-phosphate isomerase activity"/>
    <property type="evidence" value="ECO:0007669"/>
    <property type="project" value="TreeGrafter"/>
</dbReference>
<reference evidence="3 4" key="1">
    <citation type="submission" date="2019-03" db="EMBL/GenBank/DDBJ databases">
        <title>Rhodosporidium diobovatum UCD-FST 08-225 genome sequencing, assembly, and annotation.</title>
        <authorList>
            <person name="Fakankun I.U."/>
            <person name="Fristensky B."/>
            <person name="Levin D.B."/>
        </authorList>
    </citation>
    <scope>NUCLEOTIDE SEQUENCE [LARGE SCALE GENOMIC DNA]</scope>
    <source>
        <strain evidence="3 4">UCD-FST 08-225</strain>
    </source>
</reference>
<dbReference type="OrthoDB" id="2528237at2759"/>
<gene>
    <name evidence="3" type="ORF">DMC30DRAFT_196534</name>
</gene>
<dbReference type="Gene3D" id="3.40.50.10470">
    <property type="entry name" value="Translation initiation factor eif-2b, domain 2"/>
    <property type="match status" value="1"/>
</dbReference>
<keyword evidence="4" id="KW-1185">Reference proteome</keyword>
<dbReference type="InterPro" id="IPR037171">
    <property type="entry name" value="NagB/RpiA_transferase-like"/>
</dbReference>
<dbReference type="PANTHER" id="PTHR43475:SF3">
    <property type="entry name" value="TRANSLATION INITIATION FACTOR EIF-2B SUBUNIT FAMILY PROTEIN (AFU_ORTHOLOGUE AFUA_2G14290)"/>
    <property type="match status" value="1"/>
</dbReference>
<proteinExistence type="inferred from homology"/>
<name>A0A5C5FZ77_9BASI</name>
<accession>A0A5C5FZ77</accession>
<evidence type="ECO:0000256" key="1">
    <source>
        <dbReference type="ARBA" id="ARBA00007251"/>
    </source>
</evidence>
<dbReference type="EMBL" id="SOZI01000041">
    <property type="protein sequence ID" value="TNY21539.1"/>
    <property type="molecule type" value="Genomic_DNA"/>
</dbReference>
<dbReference type="InterPro" id="IPR042529">
    <property type="entry name" value="IF_2B-like_C"/>
</dbReference>
<evidence type="ECO:0000313" key="3">
    <source>
        <dbReference type="EMBL" id="TNY21539.1"/>
    </source>
</evidence>
<comment type="similarity">
    <text evidence="1 2">Belongs to the eIF-2B alpha/beta/delta subunits family.</text>
</comment>
<dbReference type="Proteomes" id="UP000311382">
    <property type="component" value="Unassembled WGS sequence"/>
</dbReference>
<evidence type="ECO:0000256" key="2">
    <source>
        <dbReference type="RuleBase" id="RU003814"/>
    </source>
</evidence>
<dbReference type="STRING" id="5288.A0A5C5FZ77"/>
<dbReference type="SUPFAM" id="SSF100950">
    <property type="entry name" value="NagB/RpiA/CoA transferase-like"/>
    <property type="match status" value="1"/>
</dbReference>
<dbReference type="GO" id="GO:0019509">
    <property type="term" value="P:L-methionine salvage from methylthioadenosine"/>
    <property type="evidence" value="ECO:0007669"/>
    <property type="project" value="TreeGrafter"/>
</dbReference>
<dbReference type="InterPro" id="IPR000649">
    <property type="entry name" value="IF-2B-related"/>
</dbReference>
<comment type="caution">
    <text evidence="3">The sequence shown here is derived from an EMBL/GenBank/DDBJ whole genome shotgun (WGS) entry which is preliminary data.</text>
</comment>
<dbReference type="AlphaFoldDB" id="A0A5C5FZ77"/>
<sequence length="559" mass="59412">MPRRTKVRLRACVRRTGRLKPGSDGAHMRGSPLRLWGGDMSRLKHEHLSFAYHSVILPPALDDALHLAFSLRTKLSHFDLADLALNCFLELVQARVGESAFRGSWPARVPRPTGDTLGLPDEVLKDRLLRYWRDVVAHHFDHVSSASAPTFAALFLRILLPLKPLALAPATAVPLASFLRSATDAALTEGTRLRLAAASLEKLAVAKILEGASTEKRQVLHVLTAGNDPVVAGVLREPVHYVTTISANPYGTLNPHIHALTHAAAVEWASRPNMLSLTIFESRPLCTGAALAARLHEVALASREKAEQLRGLATSYENPWRAHPLAAGPDAGADGGLRQRVLHELGAAKREGNGALVASVGESYGTLDSLLARAEDGLFGRPPPTGLGGARVQIRAATDNAAASVLSGVKSRGEGQAVVLLGVEAVLPGKGGDVRAPLGSWLLAETAKKLGAKVFVVAMSDHILSSRPATTAAAQHDPTELLAGWSGTLAEELVSLDAFALAAADPRQPDVSVFCQTSEVVPGRLIDGYITEKGFLSATGCDLLGQERRVAEKELYAEA</sequence>